<sequence>MLLFLMLIASRSTDFRPMRPRIDCFRAGWRRLATVVGDLRHRGHDK</sequence>
<gene>
    <name evidence="1" type="ORF">N136_04908</name>
</gene>
<dbReference type="HOGENOM" id="CLU_3185337_0_0_11"/>
<protein>
    <submittedName>
        <fullName evidence="1">Uncharacterized protein</fullName>
    </submittedName>
</protein>
<dbReference type="Proteomes" id="UP000016605">
    <property type="component" value="Unassembled WGS sequence"/>
</dbReference>
<accession>U2S5E4</accession>
<reference evidence="1 2" key="1">
    <citation type="submission" date="2013-08" db="EMBL/GenBank/DDBJ databases">
        <authorList>
            <person name="Weinstock G."/>
            <person name="Sodergren E."/>
            <person name="Wylie T."/>
            <person name="Fulton L."/>
            <person name="Fulton R."/>
            <person name="Fronick C."/>
            <person name="O'Laughlin M."/>
            <person name="Godfrey J."/>
            <person name="Miner T."/>
            <person name="Herter B."/>
            <person name="Appelbaum E."/>
            <person name="Cordes M."/>
            <person name="Lek S."/>
            <person name="Wollam A."/>
            <person name="Pepin K.H."/>
            <person name="Palsikar V.B."/>
            <person name="Mitreva M."/>
            <person name="Wilson R.K."/>
        </authorList>
    </citation>
    <scope>NUCLEOTIDE SEQUENCE [LARGE SCALE GENOMIC DNA]</scope>
    <source>
        <strain evidence="1 2">ATCC 14665</strain>
    </source>
</reference>
<comment type="caution">
    <text evidence="1">The sequence shown here is derived from an EMBL/GenBank/DDBJ whole genome shotgun (WGS) entry which is preliminary data.</text>
</comment>
<organism evidence="1 2">
    <name type="scientific">Leifsonia aquatica ATCC 14665</name>
    <dbReference type="NCBI Taxonomy" id="1358026"/>
    <lineage>
        <taxon>Bacteria</taxon>
        <taxon>Bacillati</taxon>
        <taxon>Actinomycetota</taxon>
        <taxon>Actinomycetes</taxon>
        <taxon>Micrococcales</taxon>
        <taxon>Microbacteriaceae</taxon>
        <taxon>Leifsonia</taxon>
    </lineage>
</organism>
<dbReference type="AlphaFoldDB" id="U2S5E4"/>
<name>U2S5E4_LEIAQ</name>
<evidence type="ECO:0000313" key="2">
    <source>
        <dbReference type="Proteomes" id="UP000016605"/>
    </source>
</evidence>
<evidence type="ECO:0000313" key="1">
    <source>
        <dbReference type="EMBL" id="ERK60908.1"/>
    </source>
</evidence>
<proteinExistence type="predicted"/>
<dbReference type="EMBL" id="AWVQ01000962">
    <property type="protein sequence ID" value="ERK60908.1"/>
    <property type="molecule type" value="Genomic_DNA"/>
</dbReference>